<evidence type="ECO:0000313" key="2">
    <source>
        <dbReference type="Proteomes" id="UP000041770"/>
    </source>
</evidence>
<dbReference type="AlphaFoldDB" id="A0A655YFU1"/>
<sequence>MLHLLSEHKQNFITNHVSEVIIDRFKMVNIQHRDPEFVILFCRGIDGKGVAQSVF</sequence>
<accession>A0A655YFU1</accession>
<name>A0A655YFU1_VIBCL</name>
<reference evidence="1 2" key="1">
    <citation type="submission" date="2015-07" db="EMBL/GenBank/DDBJ databases">
        <authorList>
            <consortium name="Pathogen Informatics"/>
        </authorList>
    </citation>
    <scope>NUCLEOTIDE SEQUENCE [LARGE SCALE GENOMIC DNA]</scope>
    <source>
        <strain evidence="1 2">A316</strain>
    </source>
</reference>
<proteinExistence type="predicted"/>
<organism evidence="1 2">
    <name type="scientific">Vibrio cholerae</name>
    <dbReference type="NCBI Taxonomy" id="666"/>
    <lineage>
        <taxon>Bacteria</taxon>
        <taxon>Pseudomonadati</taxon>
        <taxon>Pseudomonadota</taxon>
        <taxon>Gammaproteobacteria</taxon>
        <taxon>Vibrionales</taxon>
        <taxon>Vibrionaceae</taxon>
        <taxon>Vibrio</taxon>
    </lineage>
</organism>
<dbReference type="EMBL" id="CWQY01000006">
    <property type="protein sequence ID" value="CSC37270.1"/>
    <property type="molecule type" value="Genomic_DNA"/>
</dbReference>
<evidence type="ECO:0000313" key="1">
    <source>
        <dbReference type="EMBL" id="CSC37270.1"/>
    </source>
</evidence>
<dbReference type="Proteomes" id="UP000041770">
    <property type="component" value="Unassembled WGS sequence"/>
</dbReference>
<protein>
    <submittedName>
        <fullName evidence="1">Uncharacterized protein</fullName>
    </submittedName>
</protein>
<gene>
    <name evidence="1" type="ORF">ERS013200_01243</name>
</gene>